<name>A0ABT8DMF3_9BURK</name>
<dbReference type="Proteomes" id="UP001228044">
    <property type="component" value="Unassembled WGS sequence"/>
</dbReference>
<reference evidence="2 3" key="1">
    <citation type="submission" date="2023-06" db="EMBL/GenBank/DDBJ databases">
        <title>Pelomonas sp. PFR6 16S ribosomal RNA gene Genome sequencing and assembly.</title>
        <authorList>
            <person name="Woo H."/>
        </authorList>
    </citation>
    <scope>NUCLEOTIDE SEQUENCE [LARGE SCALE GENOMIC DNA]</scope>
    <source>
        <strain evidence="2 3">PFR6</strain>
    </source>
</reference>
<dbReference type="NCBIfam" id="TIGR00278">
    <property type="entry name" value="membrane protein insertion efficiency factor YidD"/>
    <property type="match status" value="1"/>
</dbReference>
<organism evidence="2 3">
    <name type="scientific">Roseateles violae</name>
    <dbReference type="NCBI Taxonomy" id="3058042"/>
    <lineage>
        <taxon>Bacteria</taxon>
        <taxon>Pseudomonadati</taxon>
        <taxon>Pseudomonadota</taxon>
        <taxon>Betaproteobacteria</taxon>
        <taxon>Burkholderiales</taxon>
        <taxon>Sphaerotilaceae</taxon>
        <taxon>Roseateles</taxon>
    </lineage>
</organism>
<dbReference type="RefSeq" id="WP_290357432.1">
    <property type="nucleotide sequence ID" value="NZ_JAUHHC010000001.1"/>
</dbReference>
<keyword evidence="3" id="KW-1185">Reference proteome</keyword>
<evidence type="ECO:0000313" key="2">
    <source>
        <dbReference type="EMBL" id="MDN3919118.1"/>
    </source>
</evidence>
<dbReference type="HAMAP" id="MF_00386">
    <property type="entry name" value="UPF0161_YidD"/>
    <property type="match status" value="1"/>
</dbReference>
<keyword evidence="1" id="KW-0472">Membrane</keyword>
<comment type="caution">
    <text evidence="2">The sequence shown here is derived from an EMBL/GenBank/DDBJ whole genome shotgun (WGS) entry which is preliminary data.</text>
</comment>
<dbReference type="PANTHER" id="PTHR33383">
    <property type="entry name" value="MEMBRANE PROTEIN INSERTION EFFICIENCY FACTOR-RELATED"/>
    <property type="match status" value="1"/>
</dbReference>
<accession>A0ABT8DMF3</accession>
<comment type="function">
    <text evidence="1">Could be involved in insertion of integral membrane proteins into the membrane.</text>
</comment>
<keyword evidence="1" id="KW-1003">Cell membrane</keyword>
<comment type="subcellular location">
    <subcellularLocation>
        <location evidence="1">Cell membrane</location>
        <topology evidence="1">Peripheral membrane protein</topology>
        <orientation evidence="1">Cytoplasmic side</orientation>
    </subcellularLocation>
</comment>
<sequence length="110" mass="11226">MAAEPGSTLIQSALIGLVRGYRLLLSPWLGASCRFEPTCSVYAIGALQRHGAAAGGYLAAARILRCNPFCAGGHDGVPDNPPALFRRLLGGRAAADSAPSSSSTNPEASS</sequence>
<evidence type="ECO:0000256" key="1">
    <source>
        <dbReference type="HAMAP-Rule" id="MF_00386"/>
    </source>
</evidence>
<dbReference type="PANTHER" id="PTHR33383:SF1">
    <property type="entry name" value="MEMBRANE PROTEIN INSERTION EFFICIENCY FACTOR-RELATED"/>
    <property type="match status" value="1"/>
</dbReference>
<dbReference type="SMART" id="SM01234">
    <property type="entry name" value="Haemolytic"/>
    <property type="match status" value="1"/>
</dbReference>
<proteinExistence type="inferred from homology"/>
<comment type="similarity">
    <text evidence="1">Belongs to the UPF0161 family.</text>
</comment>
<evidence type="ECO:0000313" key="3">
    <source>
        <dbReference type="Proteomes" id="UP001228044"/>
    </source>
</evidence>
<dbReference type="Pfam" id="PF01809">
    <property type="entry name" value="YidD"/>
    <property type="match status" value="1"/>
</dbReference>
<dbReference type="EMBL" id="JAUHHC010000001">
    <property type="protein sequence ID" value="MDN3919118.1"/>
    <property type="molecule type" value="Genomic_DNA"/>
</dbReference>
<dbReference type="InterPro" id="IPR002696">
    <property type="entry name" value="Membr_insert_effic_factor_YidD"/>
</dbReference>
<protein>
    <recommendedName>
        <fullName evidence="1">Putative membrane protein insertion efficiency factor</fullName>
    </recommendedName>
</protein>
<gene>
    <name evidence="2" type="primary">yidD</name>
    <name evidence="2" type="ORF">QWJ38_02380</name>
</gene>